<dbReference type="PRINTS" id="PR00726">
    <property type="entry name" value="LEXASERPTASE"/>
</dbReference>
<dbReference type="Proteomes" id="UP000323426">
    <property type="component" value="Unassembled WGS sequence"/>
</dbReference>
<evidence type="ECO:0000313" key="9">
    <source>
        <dbReference type="EMBL" id="KAA5548358.1"/>
    </source>
</evidence>
<name>A0A5M6DLE0_9BACT</name>
<keyword evidence="3 7" id="KW-0378">Hydrolase</keyword>
<dbReference type="InterPro" id="IPR050077">
    <property type="entry name" value="LexA_repressor"/>
</dbReference>
<evidence type="ECO:0000256" key="6">
    <source>
        <dbReference type="ARBA" id="ARBA00023236"/>
    </source>
</evidence>
<dbReference type="RefSeq" id="WP_150087490.1">
    <property type="nucleotide sequence ID" value="NZ_VWSF01000003.1"/>
</dbReference>
<comment type="similarity">
    <text evidence="1 7">Belongs to the peptidase S24 family.</text>
</comment>
<keyword evidence="10" id="KW-1185">Reference proteome</keyword>
<evidence type="ECO:0000256" key="4">
    <source>
        <dbReference type="ARBA" id="ARBA00022813"/>
    </source>
</evidence>
<feature type="domain" description="Peptidase S24/S26A/S26B/S26C" evidence="8">
    <location>
        <begin position="28"/>
        <end position="145"/>
    </location>
</feature>
<dbReference type="SUPFAM" id="SSF51306">
    <property type="entry name" value="LexA/Signal peptidase"/>
    <property type="match status" value="1"/>
</dbReference>
<dbReference type="AlphaFoldDB" id="A0A5M6DLE0"/>
<keyword evidence="5" id="KW-0234">DNA repair</keyword>
<dbReference type="GO" id="GO:0003887">
    <property type="term" value="F:DNA-directed DNA polymerase activity"/>
    <property type="evidence" value="ECO:0007669"/>
    <property type="project" value="UniProtKB-EC"/>
</dbReference>
<dbReference type="GO" id="GO:0009432">
    <property type="term" value="P:SOS response"/>
    <property type="evidence" value="ECO:0007669"/>
    <property type="project" value="UniProtKB-KW"/>
</dbReference>
<dbReference type="CDD" id="cd06529">
    <property type="entry name" value="S24_LexA-like"/>
    <property type="match status" value="1"/>
</dbReference>
<dbReference type="InterPro" id="IPR039418">
    <property type="entry name" value="LexA-like"/>
</dbReference>
<evidence type="ECO:0000259" key="8">
    <source>
        <dbReference type="Pfam" id="PF00717"/>
    </source>
</evidence>
<keyword evidence="6" id="KW-0742">SOS response</keyword>
<dbReference type="GO" id="GO:0016787">
    <property type="term" value="F:hydrolase activity"/>
    <property type="evidence" value="ECO:0007669"/>
    <property type="project" value="UniProtKB-KW"/>
</dbReference>
<dbReference type="InterPro" id="IPR015927">
    <property type="entry name" value="Peptidase_S24_S26A/B/C"/>
</dbReference>
<comment type="caution">
    <text evidence="9">The sequence shown here is derived from an EMBL/GenBank/DDBJ whole genome shotgun (WGS) entry which is preliminary data.</text>
</comment>
<keyword evidence="4 7" id="KW-0068">Autocatalytic cleavage</keyword>
<sequence>MKNAPPLLVDTSGVKFLPISLDSSLLLPLYGSRISAGFPSPAEDYLELRISIGELITSNPTSTFFVQVHGDSMQDAKIYEGDILAVDRSVKAQSGDVVVAKVYNEFTVKRLIIKGQKYYLVPENKKYQPLVITEEMGFEVWGKVVTVLHKL</sequence>
<accession>A0A5M6DLE0</accession>
<dbReference type="PANTHER" id="PTHR33516:SF2">
    <property type="entry name" value="LEXA REPRESSOR-RELATED"/>
    <property type="match status" value="1"/>
</dbReference>
<organism evidence="9 10">
    <name type="scientific">Adhaeribacter rhizoryzae</name>
    <dbReference type="NCBI Taxonomy" id="2607907"/>
    <lineage>
        <taxon>Bacteria</taxon>
        <taxon>Pseudomonadati</taxon>
        <taxon>Bacteroidota</taxon>
        <taxon>Cytophagia</taxon>
        <taxon>Cytophagales</taxon>
        <taxon>Hymenobacteraceae</taxon>
        <taxon>Adhaeribacter</taxon>
    </lineage>
</organism>
<protein>
    <submittedName>
        <fullName evidence="9">Translesion error-prone DNA polymerase V autoproteolytic subunit</fullName>
        <ecNumber evidence="9">2.7.7.7</ecNumber>
    </submittedName>
</protein>
<evidence type="ECO:0000256" key="1">
    <source>
        <dbReference type="ARBA" id="ARBA00007484"/>
    </source>
</evidence>
<gene>
    <name evidence="9" type="primary">umuD</name>
    <name evidence="9" type="ORF">F0145_06430</name>
</gene>
<dbReference type="Gene3D" id="2.10.109.10">
    <property type="entry name" value="Umud Fragment, subunit A"/>
    <property type="match status" value="1"/>
</dbReference>
<reference evidence="9 10" key="1">
    <citation type="submission" date="2019-09" db="EMBL/GenBank/DDBJ databases">
        <title>Genome sequence and assembly of Adhaeribacter sp.</title>
        <authorList>
            <person name="Chhetri G."/>
        </authorList>
    </citation>
    <scope>NUCLEOTIDE SEQUENCE [LARGE SCALE GENOMIC DNA]</scope>
    <source>
        <strain evidence="9 10">DK36</strain>
    </source>
</reference>
<evidence type="ECO:0000313" key="10">
    <source>
        <dbReference type="Proteomes" id="UP000323426"/>
    </source>
</evidence>
<keyword evidence="2" id="KW-0227">DNA damage</keyword>
<evidence type="ECO:0000256" key="3">
    <source>
        <dbReference type="ARBA" id="ARBA00022801"/>
    </source>
</evidence>
<dbReference type="PANTHER" id="PTHR33516">
    <property type="entry name" value="LEXA REPRESSOR"/>
    <property type="match status" value="1"/>
</dbReference>
<dbReference type="GO" id="GO:0006355">
    <property type="term" value="P:regulation of DNA-templated transcription"/>
    <property type="evidence" value="ECO:0007669"/>
    <property type="project" value="InterPro"/>
</dbReference>
<keyword evidence="9" id="KW-0808">Transferase</keyword>
<dbReference type="InterPro" id="IPR006197">
    <property type="entry name" value="Peptidase_S24_LexA"/>
</dbReference>
<proteinExistence type="inferred from homology"/>
<dbReference type="EMBL" id="VWSF01000003">
    <property type="protein sequence ID" value="KAA5548358.1"/>
    <property type="molecule type" value="Genomic_DNA"/>
</dbReference>
<evidence type="ECO:0000256" key="5">
    <source>
        <dbReference type="ARBA" id="ARBA00023204"/>
    </source>
</evidence>
<dbReference type="GO" id="GO:0006281">
    <property type="term" value="P:DNA repair"/>
    <property type="evidence" value="ECO:0007669"/>
    <property type="project" value="UniProtKB-KW"/>
</dbReference>
<dbReference type="NCBIfam" id="NF007621">
    <property type="entry name" value="PRK10276.1"/>
    <property type="match status" value="1"/>
</dbReference>
<evidence type="ECO:0000256" key="7">
    <source>
        <dbReference type="RuleBase" id="RU003991"/>
    </source>
</evidence>
<evidence type="ECO:0000256" key="2">
    <source>
        <dbReference type="ARBA" id="ARBA00022763"/>
    </source>
</evidence>
<dbReference type="InterPro" id="IPR036286">
    <property type="entry name" value="LexA/Signal_pep-like_sf"/>
</dbReference>
<keyword evidence="9" id="KW-0548">Nucleotidyltransferase</keyword>
<dbReference type="Pfam" id="PF00717">
    <property type="entry name" value="Peptidase_S24"/>
    <property type="match status" value="1"/>
</dbReference>
<dbReference type="EC" id="2.7.7.7" evidence="9"/>
<dbReference type="GO" id="GO:0003677">
    <property type="term" value="F:DNA binding"/>
    <property type="evidence" value="ECO:0007669"/>
    <property type="project" value="InterPro"/>
</dbReference>